<dbReference type="InterPro" id="IPR013324">
    <property type="entry name" value="RNA_pol_sigma_r3/r4-like"/>
</dbReference>
<dbReference type="InterPro" id="IPR013249">
    <property type="entry name" value="RNA_pol_sigma70_r4_t2"/>
</dbReference>
<sequence>MLEKKSSKESLMLKFIERNKEAIQNPIIESFLENDKNYELLQKAITNPTDENKREIDNAFKEHYKKIKKIKYISNLIRYFSIDYDKKIKKLNKRFSLTLDKEVLEEGNTTYKDLIETKPLYSEQEAYGKKLKDHIENDKLYQALNALTKKQLEILELKYLKEMSINEIAELIGTTSQNISNQHNKALKKLYKIIGSSDNGSESN</sequence>
<dbReference type="PANTHER" id="PTHR30385:SF7">
    <property type="entry name" value="RNA POLYMERASE SIGMA FACTOR FLIA"/>
    <property type="match status" value="1"/>
</dbReference>
<evidence type="ECO:0000256" key="1">
    <source>
        <dbReference type="ARBA" id="ARBA00023015"/>
    </source>
</evidence>
<keyword evidence="4" id="KW-0804">Transcription</keyword>
<dbReference type="RefSeq" id="WP_153834952.1">
    <property type="nucleotide sequence ID" value="NZ_JBHUMW010000103.1"/>
</dbReference>
<dbReference type="EMBL" id="WJEE01000012">
    <property type="protein sequence ID" value="MRI66204.1"/>
    <property type="molecule type" value="Genomic_DNA"/>
</dbReference>
<accession>A0A6N7QXB4</accession>
<keyword evidence="3" id="KW-0238">DNA-binding</keyword>
<dbReference type="Proteomes" id="UP000435187">
    <property type="component" value="Unassembled WGS sequence"/>
</dbReference>
<evidence type="ECO:0000259" key="5">
    <source>
        <dbReference type="Pfam" id="PF08281"/>
    </source>
</evidence>
<dbReference type="GO" id="GO:0003677">
    <property type="term" value="F:DNA binding"/>
    <property type="evidence" value="ECO:0007669"/>
    <property type="project" value="UniProtKB-KW"/>
</dbReference>
<keyword evidence="2" id="KW-0731">Sigma factor</keyword>
<reference evidence="6 7" key="1">
    <citation type="submission" date="2019-10" db="EMBL/GenBank/DDBJ databases">
        <title>Gracilibacillus salitolerans sp. nov., a moderate halophile isolated from a saline soil in northwest China.</title>
        <authorList>
            <person name="Gan L."/>
        </authorList>
    </citation>
    <scope>NUCLEOTIDE SEQUENCE [LARGE SCALE GENOMIC DNA]</scope>
    <source>
        <strain evidence="6 7">TP2-8</strain>
    </source>
</reference>
<dbReference type="CDD" id="cd06171">
    <property type="entry name" value="Sigma70_r4"/>
    <property type="match status" value="1"/>
</dbReference>
<feature type="domain" description="RNA polymerase sigma factor 70 region 4 type 2" evidence="5">
    <location>
        <begin position="139"/>
        <end position="190"/>
    </location>
</feature>
<proteinExistence type="predicted"/>
<dbReference type="Gene3D" id="1.20.140.160">
    <property type="match status" value="1"/>
</dbReference>
<name>A0A6N7QXB4_9BACI</name>
<evidence type="ECO:0000313" key="6">
    <source>
        <dbReference type="EMBL" id="MRI66204.1"/>
    </source>
</evidence>
<dbReference type="GO" id="GO:0006352">
    <property type="term" value="P:DNA-templated transcription initiation"/>
    <property type="evidence" value="ECO:0007669"/>
    <property type="project" value="InterPro"/>
</dbReference>
<evidence type="ECO:0000256" key="4">
    <source>
        <dbReference type="ARBA" id="ARBA00023163"/>
    </source>
</evidence>
<comment type="caution">
    <text evidence="6">The sequence shown here is derived from an EMBL/GenBank/DDBJ whole genome shotgun (WGS) entry which is preliminary data.</text>
</comment>
<gene>
    <name evidence="6" type="ORF">GH885_07570</name>
</gene>
<evidence type="ECO:0000256" key="3">
    <source>
        <dbReference type="ARBA" id="ARBA00023125"/>
    </source>
</evidence>
<keyword evidence="7" id="KW-1185">Reference proteome</keyword>
<evidence type="ECO:0000256" key="2">
    <source>
        <dbReference type="ARBA" id="ARBA00023082"/>
    </source>
</evidence>
<evidence type="ECO:0000313" key="7">
    <source>
        <dbReference type="Proteomes" id="UP000435187"/>
    </source>
</evidence>
<dbReference type="GO" id="GO:0016987">
    <property type="term" value="F:sigma factor activity"/>
    <property type="evidence" value="ECO:0007669"/>
    <property type="project" value="UniProtKB-KW"/>
</dbReference>
<dbReference type="InterPro" id="IPR014284">
    <property type="entry name" value="RNA_pol_sigma-70_dom"/>
</dbReference>
<protein>
    <submittedName>
        <fullName evidence="6">Sigma-70 family RNA polymerase sigma factor</fullName>
    </submittedName>
</protein>
<dbReference type="Pfam" id="PF08281">
    <property type="entry name" value="Sigma70_r4_2"/>
    <property type="match status" value="1"/>
</dbReference>
<organism evidence="6 7">
    <name type="scientific">Gracilibacillus thailandensis</name>
    <dbReference type="NCBI Taxonomy" id="563735"/>
    <lineage>
        <taxon>Bacteria</taxon>
        <taxon>Bacillati</taxon>
        <taxon>Bacillota</taxon>
        <taxon>Bacilli</taxon>
        <taxon>Bacillales</taxon>
        <taxon>Bacillaceae</taxon>
        <taxon>Gracilibacillus</taxon>
    </lineage>
</organism>
<dbReference type="PANTHER" id="PTHR30385">
    <property type="entry name" value="SIGMA FACTOR F FLAGELLAR"/>
    <property type="match status" value="1"/>
</dbReference>
<dbReference type="NCBIfam" id="TIGR02937">
    <property type="entry name" value="sigma70-ECF"/>
    <property type="match status" value="1"/>
</dbReference>
<keyword evidence="1" id="KW-0805">Transcription regulation</keyword>
<dbReference type="SUPFAM" id="SSF88659">
    <property type="entry name" value="Sigma3 and sigma4 domains of RNA polymerase sigma factors"/>
    <property type="match status" value="1"/>
</dbReference>
<dbReference type="AlphaFoldDB" id="A0A6N7QXB4"/>